<dbReference type="SUPFAM" id="SSF50891">
    <property type="entry name" value="Cyclophilin-like"/>
    <property type="match status" value="1"/>
</dbReference>
<evidence type="ECO:0000259" key="4">
    <source>
        <dbReference type="SMART" id="SM00796"/>
    </source>
</evidence>
<reference evidence="5 6" key="1">
    <citation type="submission" date="2022-05" db="EMBL/GenBank/DDBJ databases">
        <title>Sporolactobacillus sp nov CPB3-1, isolated from tree bark (Mangifera indica L.).</title>
        <authorList>
            <person name="Phuengjayaem S."/>
            <person name="Tanasupawat S."/>
        </authorList>
    </citation>
    <scope>NUCLEOTIDE SEQUENCE [LARGE SCALE GENOMIC DNA]</scope>
    <source>
        <strain evidence="5 6">CPB3-1</strain>
    </source>
</reference>
<keyword evidence="6" id="KW-1185">Reference proteome</keyword>
<dbReference type="PANTHER" id="PTHR34698:SF2">
    <property type="entry name" value="5-OXOPROLINASE SUBUNIT B"/>
    <property type="match status" value="1"/>
</dbReference>
<dbReference type="GO" id="GO:0017168">
    <property type="term" value="F:5-oxoprolinase (ATP-hydrolyzing) activity"/>
    <property type="evidence" value="ECO:0007669"/>
    <property type="project" value="UniProtKB-EC"/>
</dbReference>
<gene>
    <name evidence="5" type="primary">pxpB</name>
    <name evidence="5" type="ORF">M3N64_05505</name>
</gene>
<name>A0ABT0MA01_9BACL</name>
<organism evidence="5 6">
    <name type="scientific">Sporolactobacillus mangiferae</name>
    <dbReference type="NCBI Taxonomy" id="2940498"/>
    <lineage>
        <taxon>Bacteria</taxon>
        <taxon>Bacillati</taxon>
        <taxon>Bacillota</taxon>
        <taxon>Bacilli</taxon>
        <taxon>Bacillales</taxon>
        <taxon>Sporolactobacillaceae</taxon>
        <taxon>Sporolactobacillus</taxon>
    </lineage>
</organism>
<dbReference type="PANTHER" id="PTHR34698">
    <property type="entry name" value="5-OXOPROLINASE SUBUNIT B"/>
    <property type="match status" value="1"/>
</dbReference>
<accession>A0ABT0MA01</accession>
<evidence type="ECO:0000313" key="5">
    <source>
        <dbReference type="EMBL" id="MCL1631408.1"/>
    </source>
</evidence>
<dbReference type="InterPro" id="IPR003833">
    <property type="entry name" value="CT_C_D"/>
</dbReference>
<evidence type="ECO:0000313" key="6">
    <source>
        <dbReference type="Proteomes" id="UP001203004"/>
    </source>
</evidence>
<keyword evidence="2 5" id="KW-0378">Hydrolase</keyword>
<dbReference type="SMART" id="SM00796">
    <property type="entry name" value="AHS1"/>
    <property type="match status" value="1"/>
</dbReference>
<dbReference type="NCBIfam" id="TIGR00370">
    <property type="entry name" value="5-oxoprolinase subunit PxpB"/>
    <property type="match status" value="1"/>
</dbReference>
<proteinExistence type="predicted"/>
<protein>
    <submittedName>
        <fullName evidence="5">5-oxoprolinase subunit PxpB</fullName>
        <ecNumber evidence="5">3.5.2.9</ecNumber>
    </submittedName>
</protein>
<evidence type="ECO:0000256" key="3">
    <source>
        <dbReference type="ARBA" id="ARBA00022840"/>
    </source>
</evidence>
<keyword evidence="3" id="KW-0067">ATP-binding</keyword>
<evidence type="ECO:0000256" key="1">
    <source>
        <dbReference type="ARBA" id="ARBA00022741"/>
    </source>
</evidence>
<dbReference type="EMBL" id="JAMAST010000003">
    <property type="protein sequence ID" value="MCL1631408.1"/>
    <property type="molecule type" value="Genomic_DNA"/>
</dbReference>
<feature type="domain" description="Carboxyltransferase" evidence="4">
    <location>
        <begin position="1"/>
        <end position="212"/>
    </location>
</feature>
<evidence type="ECO:0000256" key="2">
    <source>
        <dbReference type="ARBA" id="ARBA00022801"/>
    </source>
</evidence>
<keyword evidence="1" id="KW-0547">Nucleotide-binding</keyword>
<dbReference type="Pfam" id="PF02682">
    <property type="entry name" value="CT_C_D"/>
    <property type="match status" value="1"/>
</dbReference>
<dbReference type="Gene3D" id="2.40.100.10">
    <property type="entry name" value="Cyclophilin-like"/>
    <property type="match status" value="1"/>
</dbReference>
<dbReference type="InterPro" id="IPR010016">
    <property type="entry name" value="PxpB"/>
</dbReference>
<dbReference type="Proteomes" id="UP001203004">
    <property type="component" value="Unassembled WGS sequence"/>
</dbReference>
<comment type="caution">
    <text evidence="5">The sequence shown here is derived from an EMBL/GenBank/DDBJ whole genome shotgun (WGS) entry which is preliminary data.</text>
</comment>
<dbReference type="RefSeq" id="WP_249099270.1">
    <property type="nucleotide sequence ID" value="NZ_JAMAST010000003.1"/>
</dbReference>
<dbReference type="SUPFAM" id="SSF160467">
    <property type="entry name" value="PH0987 N-terminal domain-like"/>
    <property type="match status" value="1"/>
</dbReference>
<dbReference type="EC" id="3.5.2.9" evidence="5"/>
<sequence length="236" mass="26166">MRIEPFGDQAVRVRFGDQIAPHIQLSIQRLTLQVDRDPFPGFIEYVPAYTNVVFYYNPVEVIKRGKKERTAQQQVMDILSQLAEQACGNERQIQRRVIHIPVCYGGRLGPDLNAVAAFHQMSTDQVIKWHAQSEYLVYMLGFAPGFPFLGGMSEALATPRRATPRLKVAAGSVGIAGRQTGVYPLESPGGWQIIGRTPVSLFTPKADSPTLLHAGDVVIFDPIPEQEYAQMKGISS</sequence>
<dbReference type="InterPro" id="IPR029000">
    <property type="entry name" value="Cyclophilin-like_dom_sf"/>
</dbReference>
<dbReference type="Gene3D" id="3.30.1360.40">
    <property type="match status" value="1"/>
</dbReference>